<dbReference type="PROSITE" id="PS51677">
    <property type="entry name" value="NODB"/>
    <property type="match status" value="1"/>
</dbReference>
<dbReference type="PANTHER" id="PTHR34216:SF3">
    <property type="entry name" value="POLY-BETA-1,6-N-ACETYL-D-GLUCOSAMINE N-DEACETYLASE"/>
    <property type="match status" value="1"/>
</dbReference>
<evidence type="ECO:0000313" key="5">
    <source>
        <dbReference type="Proteomes" id="UP001595740"/>
    </source>
</evidence>
<dbReference type="Gene3D" id="3.20.20.370">
    <property type="entry name" value="Glycoside hydrolase/deacetylase"/>
    <property type="match status" value="1"/>
</dbReference>
<gene>
    <name evidence="4" type="ORF">ACFOLC_02155</name>
</gene>
<dbReference type="RefSeq" id="WP_386757104.1">
    <property type="nucleotide sequence ID" value="NZ_JBHRXK010000001.1"/>
</dbReference>
<comment type="caution">
    <text evidence="4">The sequence shown here is derived from an EMBL/GenBank/DDBJ whole genome shotgun (WGS) entry which is preliminary data.</text>
</comment>
<dbReference type="EMBL" id="JBHRXK010000001">
    <property type="protein sequence ID" value="MFC3549811.1"/>
    <property type="molecule type" value="Genomic_DNA"/>
</dbReference>
<accession>A0ABV7RMG0</accession>
<comment type="subcellular location">
    <subcellularLocation>
        <location evidence="1">Secreted</location>
    </subcellularLocation>
</comment>
<evidence type="ECO:0000256" key="2">
    <source>
        <dbReference type="ARBA" id="ARBA00022729"/>
    </source>
</evidence>
<keyword evidence="2" id="KW-0732">Signal</keyword>
<keyword evidence="5" id="KW-1185">Reference proteome</keyword>
<sequence>MAGLTMLPVLMYHGLHRDAHSHGRFDPVYSVRPDDFARQLDWLQANGYRSMHLDDVALDTAADSQTLLISFDDGDASNIEVALPLLRARGMSAEFFITSDFIDRPGMLTSTDVRALADAGMGIGAHGCSHAFLEDLEPAALTAELRDSRHRLRVLTGGAVNALALPGGRGGERELHAAQALGYRYLFGSVPGPNHRPRRDAWLQRLAVTRDTTLPEFAALVRWRGLRPRLLRARFAALALPKRVLGNTGYARLRERLL</sequence>
<dbReference type="InterPro" id="IPR011330">
    <property type="entry name" value="Glyco_hydro/deAcase_b/a-brl"/>
</dbReference>
<feature type="domain" description="NodB homology" evidence="3">
    <location>
        <begin position="65"/>
        <end position="258"/>
    </location>
</feature>
<reference evidence="5" key="1">
    <citation type="journal article" date="2019" name="Int. J. Syst. Evol. Microbiol.">
        <title>The Global Catalogue of Microorganisms (GCM) 10K type strain sequencing project: providing services to taxonomists for standard genome sequencing and annotation.</title>
        <authorList>
            <consortium name="The Broad Institute Genomics Platform"/>
            <consortium name="The Broad Institute Genome Sequencing Center for Infectious Disease"/>
            <person name="Wu L."/>
            <person name="Ma J."/>
        </authorList>
    </citation>
    <scope>NUCLEOTIDE SEQUENCE [LARGE SCALE GENOMIC DNA]</scope>
    <source>
        <strain evidence="5">KCTC 42875</strain>
    </source>
</reference>
<dbReference type="GO" id="GO:0016787">
    <property type="term" value="F:hydrolase activity"/>
    <property type="evidence" value="ECO:0007669"/>
    <property type="project" value="UniProtKB-KW"/>
</dbReference>
<dbReference type="EC" id="3.-.-.-" evidence="4"/>
<proteinExistence type="predicted"/>
<evidence type="ECO:0000313" key="4">
    <source>
        <dbReference type="EMBL" id="MFC3549811.1"/>
    </source>
</evidence>
<organism evidence="4 5">
    <name type="scientific">Lysobacter cavernae</name>
    <dbReference type="NCBI Taxonomy" id="1685901"/>
    <lineage>
        <taxon>Bacteria</taxon>
        <taxon>Pseudomonadati</taxon>
        <taxon>Pseudomonadota</taxon>
        <taxon>Gammaproteobacteria</taxon>
        <taxon>Lysobacterales</taxon>
        <taxon>Lysobacteraceae</taxon>
        <taxon>Lysobacter</taxon>
    </lineage>
</organism>
<dbReference type="Proteomes" id="UP001595740">
    <property type="component" value="Unassembled WGS sequence"/>
</dbReference>
<keyword evidence="4" id="KW-0378">Hydrolase</keyword>
<dbReference type="InterPro" id="IPR051398">
    <property type="entry name" value="Polysacch_Deacetylase"/>
</dbReference>
<dbReference type="SUPFAM" id="SSF88713">
    <property type="entry name" value="Glycoside hydrolase/deacetylase"/>
    <property type="match status" value="1"/>
</dbReference>
<dbReference type="InterPro" id="IPR002509">
    <property type="entry name" value="NODB_dom"/>
</dbReference>
<name>A0ABV7RMG0_9GAMM</name>
<evidence type="ECO:0000256" key="1">
    <source>
        <dbReference type="ARBA" id="ARBA00004613"/>
    </source>
</evidence>
<evidence type="ECO:0000259" key="3">
    <source>
        <dbReference type="PROSITE" id="PS51677"/>
    </source>
</evidence>
<dbReference type="CDD" id="cd10918">
    <property type="entry name" value="CE4_NodB_like_5s_6s"/>
    <property type="match status" value="1"/>
</dbReference>
<dbReference type="Pfam" id="PF01522">
    <property type="entry name" value="Polysacc_deac_1"/>
    <property type="match status" value="1"/>
</dbReference>
<dbReference type="PANTHER" id="PTHR34216">
    <property type="match status" value="1"/>
</dbReference>
<protein>
    <submittedName>
        <fullName evidence="4">Polysaccharide deacetylase family protein</fullName>
        <ecNumber evidence="4">3.-.-.-</ecNumber>
    </submittedName>
</protein>